<keyword evidence="12" id="KW-1185">Reference proteome</keyword>
<dbReference type="InterPro" id="IPR041715">
    <property type="entry name" value="HisRS-like_core"/>
</dbReference>
<evidence type="ECO:0000256" key="4">
    <source>
        <dbReference type="ARBA" id="ARBA00011496"/>
    </source>
</evidence>
<dbReference type="InterPro" id="IPR045864">
    <property type="entry name" value="aa-tRNA-synth_II/BPL/LPL"/>
</dbReference>
<dbReference type="RefSeq" id="WP_073072896.1">
    <property type="nucleotide sequence ID" value="NZ_MPPI01000020.1"/>
</dbReference>
<sequence length="417" mass="46381">MVYQPPAGARDLLPLDVAQKCWIEDRLQQVFQRWGYHRIITSTLERLDTLMAGGAIQRSTVIQLNNLDDEVLGLRPELTASIARTAVTRMAGATYPQRLYYNTNVFRRAPEGSHSGQQEFYQAGVELLGGGGLLADAEILLLLIDCLHNLGLEPLKNSSASWSLILGEADLTRSLLSPFPAHLRDKVRYAIAKLDRMSLESLPLSEELHDRALLLLDLRGKPADVIQRVSRLNLDDSQREAVNNLKSLIELLQESLSLRLGDVEIPIVLDLSLIRTFDYYTGIVFEVASNTPSGQKVLGQGGRYDQLLGLFHPQGQPIPGIGFSLQIEQLHQMLIPTGQLPHQTPASDWLVVSETSQTHAIAFAHAQKLRESAHPVQVELDLSGTSREDIRDYARRRGIAQIVWMDVDGSPVDEILT</sequence>
<evidence type="ECO:0000313" key="12">
    <source>
        <dbReference type="Proteomes" id="UP000238634"/>
    </source>
</evidence>
<feature type="binding site" evidence="9">
    <location>
        <position position="122"/>
    </location>
    <ligand>
        <name>L-histidine</name>
        <dbReference type="ChEBI" id="CHEBI:57595"/>
    </ligand>
</feature>
<name>A0A2T1D353_9CYAN</name>
<dbReference type="HAMAP" id="MF_00125">
    <property type="entry name" value="HisZ"/>
    <property type="match status" value="1"/>
</dbReference>
<feature type="binding site" evidence="9">
    <location>
        <begin position="77"/>
        <end position="79"/>
    </location>
    <ligand>
        <name>L-histidine</name>
        <dbReference type="ChEBI" id="CHEBI:57595"/>
    </ligand>
</feature>
<comment type="miscellaneous">
    <text evidence="8">This function is generally fulfilled by the C-terminal part of HisG, which is missing in some bacteria such as this one.</text>
</comment>
<comment type="subcellular location">
    <subcellularLocation>
        <location evidence="1 8">Cytoplasm</location>
    </subcellularLocation>
</comment>
<dbReference type="STRING" id="1920490.GCA_001895925_00478"/>
<dbReference type="GO" id="GO:0000105">
    <property type="term" value="P:L-histidine biosynthetic process"/>
    <property type="evidence" value="ECO:0007669"/>
    <property type="project" value="UniProtKB-UniRule"/>
</dbReference>
<dbReference type="UniPathway" id="UPA00031">
    <property type="reaction ID" value="UER00006"/>
</dbReference>
<feature type="binding site" evidence="9">
    <location>
        <position position="126"/>
    </location>
    <ligand>
        <name>L-histidine</name>
        <dbReference type="ChEBI" id="CHEBI:57595"/>
    </ligand>
</feature>
<feature type="binding site" evidence="9">
    <location>
        <position position="107"/>
    </location>
    <ligand>
        <name>L-histidine</name>
        <dbReference type="ChEBI" id="CHEBI:57595"/>
    </ligand>
</feature>
<dbReference type="GO" id="GO:0016757">
    <property type="term" value="F:glycosyltransferase activity"/>
    <property type="evidence" value="ECO:0007669"/>
    <property type="project" value="UniProtKB-KW"/>
</dbReference>
<keyword evidence="11" id="KW-0328">Glycosyltransferase</keyword>
<evidence type="ECO:0000256" key="3">
    <source>
        <dbReference type="ARBA" id="ARBA00005539"/>
    </source>
</evidence>
<comment type="subunit">
    <text evidence="4 8">Heteromultimer composed of HisG and HisZ subunits.</text>
</comment>
<keyword evidence="11" id="KW-0808">Transferase</keyword>
<gene>
    <name evidence="8" type="primary">hisZ</name>
    <name evidence="11" type="ORF">C7B65_25560</name>
</gene>
<reference evidence="11 12" key="2">
    <citation type="submission" date="2018-03" db="EMBL/GenBank/DDBJ databases">
        <title>The ancient ancestry and fast evolution of plastids.</title>
        <authorList>
            <person name="Moore K.R."/>
            <person name="Magnabosco C."/>
            <person name="Momper L."/>
            <person name="Gold D.A."/>
            <person name="Bosak T."/>
            <person name="Fournier G.P."/>
        </authorList>
    </citation>
    <scope>NUCLEOTIDE SEQUENCE [LARGE SCALE GENOMIC DNA]</scope>
    <source>
        <strain evidence="11 12">ULC007</strain>
    </source>
</reference>
<dbReference type="Pfam" id="PF13393">
    <property type="entry name" value="tRNA-synt_His"/>
    <property type="match status" value="1"/>
</dbReference>
<keyword evidence="8" id="KW-0028">Amino-acid biosynthesis</keyword>
<accession>A0A2T1D353</accession>
<reference evidence="11 12" key="1">
    <citation type="submission" date="2018-02" db="EMBL/GenBank/DDBJ databases">
        <authorList>
            <person name="Cohen D.B."/>
            <person name="Kent A.D."/>
        </authorList>
    </citation>
    <scope>NUCLEOTIDE SEQUENCE [LARGE SCALE GENOMIC DNA]</scope>
    <source>
        <strain evidence="11 12">ULC007</strain>
    </source>
</reference>
<comment type="caution">
    <text evidence="11">The sequence shown here is derived from an EMBL/GenBank/DDBJ whole genome shotgun (WGS) entry which is preliminary data.</text>
</comment>
<dbReference type="PIRSF" id="PIRSF001549">
    <property type="entry name" value="His-tRNA_synth"/>
    <property type="match status" value="1"/>
</dbReference>
<evidence type="ECO:0000256" key="6">
    <source>
        <dbReference type="ARBA" id="ARBA00022490"/>
    </source>
</evidence>
<evidence type="ECO:0000256" key="1">
    <source>
        <dbReference type="ARBA" id="ARBA00004496"/>
    </source>
</evidence>
<evidence type="ECO:0000256" key="7">
    <source>
        <dbReference type="ARBA" id="ARBA00025246"/>
    </source>
</evidence>
<dbReference type="Proteomes" id="UP000238634">
    <property type="component" value="Unassembled WGS sequence"/>
</dbReference>
<feature type="binding site" evidence="9">
    <location>
        <begin position="279"/>
        <end position="280"/>
    </location>
    <ligand>
        <name>L-histidine</name>
        <dbReference type="ChEBI" id="CHEBI:57595"/>
    </ligand>
</feature>
<dbReference type="Gene3D" id="3.30.930.10">
    <property type="entry name" value="Bira Bifunctional Protein, Domain 2"/>
    <property type="match status" value="1"/>
</dbReference>
<keyword evidence="6 8" id="KW-0963">Cytoplasm</keyword>
<protein>
    <recommendedName>
        <fullName evidence="5 8">ATP phosphoribosyltransferase regulatory subunit</fullName>
    </recommendedName>
</protein>
<evidence type="ECO:0000259" key="10">
    <source>
        <dbReference type="Pfam" id="PF13393"/>
    </source>
</evidence>
<dbReference type="NCBIfam" id="TIGR00443">
    <property type="entry name" value="hisZ_biosyn_reg"/>
    <property type="match status" value="1"/>
</dbReference>
<dbReference type="OrthoDB" id="9800814at2"/>
<evidence type="ECO:0000256" key="2">
    <source>
        <dbReference type="ARBA" id="ARBA00004667"/>
    </source>
</evidence>
<dbReference type="GO" id="GO:0005737">
    <property type="term" value="C:cytoplasm"/>
    <property type="evidence" value="ECO:0007669"/>
    <property type="project" value="UniProtKB-SubCell"/>
</dbReference>
<dbReference type="InterPro" id="IPR004516">
    <property type="entry name" value="HisRS/HisZ"/>
</dbReference>
<dbReference type="EMBL" id="PVWG01000073">
    <property type="protein sequence ID" value="PSB14933.1"/>
    <property type="molecule type" value="Genomic_DNA"/>
</dbReference>
<comment type="function">
    <text evidence="7 8">Required for the first step of histidine biosynthesis. May allow the feedback regulation of ATP phosphoribosyltransferase activity by histidine.</text>
</comment>
<dbReference type="PANTHER" id="PTHR43707:SF1">
    <property type="entry name" value="HISTIDINE--TRNA LIGASE, MITOCHONDRIAL-RELATED"/>
    <property type="match status" value="1"/>
</dbReference>
<dbReference type="InterPro" id="IPR004517">
    <property type="entry name" value="HisZ"/>
</dbReference>
<evidence type="ECO:0000256" key="9">
    <source>
        <dbReference type="PIRSR" id="PIRSR001549-1"/>
    </source>
</evidence>
<dbReference type="GO" id="GO:0004821">
    <property type="term" value="F:histidine-tRNA ligase activity"/>
    <property type="evidence" value="ECO:0007669"/>
    <property type="project" value="TreeGrafter"/>
</dbReference>
<comment type="pathway">
    <text evidence="2 8">Amino-acid biosynthesis; L-histidine biosynthesis; L-histidine from 5-phospho-alpha-D-ribose 1-diphosphate: step 1/9.</text>
</comment>
<dbReference type="PANTHER" id="PTHR43707">
    <property type="entry name" value="HISTIDYL-TRNA SYNTHETASE"/>
    <property type="match status" value="1"/>
</dbReference>
<evidence type="ECO:0000256" key="8">
    <source>
        <dbReference type="HAMAP-Rule" id="MF_00125"/>
    </source>
</evidence>
<proteinExistence type="inferred from homology"/>
<dbReference type="GO" id="GO:0006427">
    <property type="term" value="P:histidyl-tRNA aminoacylation"/>
    <property type="evidence" value="ECO:0007669"/>
    <property type="project" value="TreeGrafter"/>
</dbReference>
<feature type="domain" description="Class II Histidinyl-tRNA synthetase (HisRS)-like catalytic core" evidence="10">
    <location>
        <begin position="8"/>
        <end position="330"/>
    </location>
</feature>
<dbReference type="SUPFAM" id="SSF55681">
    <property type="entry name" value="Class II aaRS and biotin synthetases"/>
    <property type="match status" value="1"/>
</dbReference>
<dbReference type="CDD" id="cd00773">
    <property type="entry name" value="HisRS-like_core"/>
    <property type="match status" value="1"/>
</dbReference>
<organism evidence="11 12">
    <name type="scientific">Phormidesmis priestleyi ULC007</name>
    <dbReference type="NCBI Taxonomy" id="1920490"/>
    <lineage>
        <taxon>Bacteria</taxon>
        <taxon>Bacillati</taxon>
        <taxon>Cyanobacteriota</taxon>
        <taxon>Cyanophyceae</taxon>
        <taxon>Leptolyngbyales</taxon>
        <taxon>Leptolyngbyaceae</taxon>
        <taxon>Phormidesmis</taxon>
    </lineage>
</organism>
<dbReference type="NCBIfam" id="NF008940">
    <property type="entry name" value="PRK12292.2-3"/>
    <property type="match status" value="1"/>
</dbReference>
<keyword evidence="8" id="KW-0368">Histidine biosynthesis</keyword>
<evidence type="ECO:0000313" key="11">
    <source>
        <dbReference type="EMBL" id="PSB14933.1"/>
    </source>
</evidence>
<dbReference type="AlphaFoldDB" id="A0A2T1D353"/>
<evidence type="ECO:0000256" key="5">
    <source>
        <dbReference type="ARBA" id="ARBA00020397"/>
    </source>
</evidence>
<feature type="binding site" evidence="9">
    <location>
        <position position="275"/>
    </location>
    <ligand>
        <name>L-histidine</name>
        <dbReference type="ChEBI" id="CHEBI:57595"/>
    </ligand>
</feature>
<comment type="similarity">
    <text evidence="3 8">Belongs to the class-II aminoacyl-tRNA synthetase family. HisZ subfamily.</text>
</comment>